<dbReference type="InterPro" id="IPR005178">
    <property type="entry name" value="Ostalpha/TMEM184C"/>
</dbReference>
<comment type="subcellular location">
    <subcellularLocation>
        <location evidence="1">Membrane</location>
        <topology evidence="1">Multi-pass membrane protein</topology>
    </subcellularLocation>
</comment>
<evidence type="ECO:0000256" key="3">
    <source>
        <dbReference type="ARBA" id="ARBA00022989"/>
    </source>
</evidence>
<dbReference type="Pfam" id="PF03619">
    <property type="entry name" value="Solute_trans_a"/>
    <property type="match status" value="2"/>
</dbReference>
<dbReference type="GO" id="GO:0016020">
    <property type="term" value="C:membrane"/>
    <property type="evidence" value="ECO:0007669"/>
    <property type="project" value="UniProtKB-SubCell"/>
</dbReference>
<keyword evidence="6" id="KW-1185">Reference proteome</keyword>
<proteinExistence type="predicted"/>
<accession>A0A915DWE7</accession>
<feature type="transmembrane region" description="Helical" evidence="5">
    <location>
        <begin position="258"/>
        <end position="281"/>
    </location>
</feature>
<sequence>MDILRGFIGKKINESISNPSVQDWFQNIPPEYLALLCIGCIFSTISVILAILHLIYVLSFISNEQIRTDLYFFVFMCPAISLCGSIGMILPRAALFLYALALVYFMLCLFVCITLMTTLHGSRSAMCEKLMERGVRISVRVMPIGCCFFCFPKLAPSEFNFRRIEWLVFQSPILNKRDNIFFQISNLIGIISLFIGSYGSYMIIPPGSQLLSAYRFSLLFRLVDFSQLAYSVQKFVFDFLAAVGVITNGTLLPDTAKAQFFTSFLLTFEMLVVSIAATILFRPSQTIFFDKYNGGQTRVRDASSSVDVPAIADVDNYNKPAVPRLALTLEEVVLGGGSGAGSGSLPAANRHYESNIQFTNLSHGMAGTKEETSTDQPTDQQPHFSNLNNHHSLDVYSFGESVSPTGLSPEHTNLGSVSSMLVGTTTTSHAGKISHRNSETIYSVAGNEAKGTPVYSNFSNGNDVVLVEPTRRATVGLAAVSLKHTVNHNRVMA</sequence>
<dbReference type="WBParaSite" id="jg2346">
    <property type="protein sequence ID" value="jg2346"/>
    <property type="gene ID" value="jg2346"/>
</dbReference>
<organism evidence="6 7">
    <name type="scientific">Ditylenchus dipsaci</name>
    <dbReference type="NCBI Taxonomy" id="166011"/>
    <lineage>
        <taxon>Eukaryota</taxon>
        <taxon>Metazoa</taxon>
        <taxon>Ecdysozoa</taxon>
        <taxon>Nematoda</taxon>
        <taxon>Chromadorea</taxon>
        <taxon>Rhabditida</taxon>
        <taxon>Tylenchina</taxon>
        <taxon>Tylenchomorpha</taxon>
        <taxon>Sphaerularioidea</taxon>
        <taxon>Anguinidae</taxon>
        <taxon>Anguininae</taxon>
        <taxon>Ditylenchus</taxon>
    </lineage>
</organism>
<feature type="transmembrane region" description="Helical" evidence="5">
    <location>
        <begin position="225"/>
        <end position="246"/>
    </location>
</feature>
<feature type="transmembrane region" description="Helical" evidence="5">
    <location>
        <begin position="70"/>
        <end position="90"/>
    </location>
</feature>
<evidence type="ECO:0000313" key="6">
    <source>
        <dbReference type="Proteomes" id="UP000887574"/>
    </source>
</evidence>
<evidence type="ECO:0000256" key="2">
    <source>
        <dbReference type="ARBA" id="ARBA00022692"/>
    </source>
</evidence>
<keyword evidence="2 5" id="KW-0812">Transmembrane</keyword>
<evidence type="ECO:0000256" key="1">
    <source>
        <dbReference type="ARBA" id="ARBA00004141"/>
    </source>
</evidence>
<evidence type="ECO:0000256" key="4">
    <source>
        <dbReference type="ARBA" id="ARBA00023136"/>
    </source>
</evidence>
<reference evidence="7" key="1">
    <citation type="submission" date="2022-11" db="UniProtKB">
        <authorList>
            <consortium name="WormBaseParasite"/>
        </authorList>
    </citation>
    <scope>IDENTIFICATION</scope>
</reference>
<feature type="transmembrane region" description="Helical" evidence="5">
    <location>
        <begin position="32"/>
        <end position="58"/>
    </location>
</feature>
<evidence type="ECO:0000256" key="5">
    <source>
        <dbReference type="SAM" id="Phobius"/>
    </source>
</evidence>
<name>A0A915DWE7_9BILA</name>
<feature type="transmembrane region" description="Helical" evidence="5">
    <location>
        <begin position="180"/>
        <end position="204"/>
    </location>
</feature>
<dbReference type="Proteomes" id="UP000887574">
    <property type="component" value="Unplaced"/>
</dbReference>
<feature type="transmembrane region" description="Helical" evidence="5">
    <location>
        <begin position="96"/>
        <end position="116"/>
    </location>
</feature>
<evidence type="ECO:0000313" key="7">
    <source>
        <dbReference type="WBParaSite" id="jg2346"/>
    </source>
</evidence>
<keyword evidence="3 5" id="KW-1133">Transmembrane helix</keyword>
<dbReference type="SMART" id="SM01417">
    <property type="entry name" value="Solute_trans_a"/>
    <property type="match status" value="1"/>
</dbReference>
<dbReference type="AlphaFoldDB" id="A0A915DWE7"/>
<keyword evidence="4 5" id="KW-0472">Membrane</keyword>
<protein>
    <submittedName>
        <fullName evidence="7">Organic solute transporter alpha-like protein</fullName>
    </submittedName>
</protein>
<dbReference type="PANTHER" id="PTHR23423">
    <property type="entry name" value="ORGANIC SOLUTE TRANSPORTER-RELATED"/>
    <property type="match status" value="1"/>
</dbReference>